<accession>A0A382QL63</accession>
<gene>
    <name evidence="2" type="ORF">METZ01_LOCUS339078</name>
</gene>
<feature type="non-terminal residue" evidence="2">
    <location>
        <position position="23"/>
    </location>
</feature>
<sequence length="23" mass="2597">MQQTTEKNNGGLIRQLGLFDTTM</sequence>
<protein>
    <submittedName>
        <fullName evidence="2">Uncharacterized protein</fullName>
    </submittedName>
</protein>
<dbReference type="AlphaFoldDB" id="A0A382QL63"/>
<feature type="region of interest" description="Disordered" evidence="1">
    <location>
        <begin position="1"/>
        <end position="23"/>
    </location>
</feature>
<proteinExistence type="predicted"/>
<reference evidence="2" key="1">
    <citation type="submission" date="2018-05" db="EMBL/GenBank/DDBJ databases">
        <authorList>
            <person name="Lanie J.A."/>
            <person name="Ng W.-L."/>
            <person name="Kazmierczak K.M."/>
            <person name="Andrzejewski T.M."/>
            <person name="Davidsen T.M."/>
            <person name="Wayne K.J."/>
            <person name="Tettelin H."/>
            <person name="Glass J.I."/>
            <person name="Rusch D."/>
            <person name="Podicherti R."/>
            <person name="Tsui H.-C.T."/>
            <person name="Winkler M.E."/>
        </authorList>
    </citation>
    <scope>NUCLEOTIDE SEQUENCE</scope>
</reference>
<name>A0A382QL63_9ZZZZ</name>
<evidence type="ECO:0000256" key="1">
    <source>
        <dbReference type="SAM" id="MobiDB-lite"/>
    </source>
</evidence>
<organism evidence="2">
    <name type="scientific">marine metagenome</name>
    <dbReference type="NCBI Taxonomy" id="408172"/>
    <lineage>
        <taxon>unclassified sequences</taxon>
        <taxon>metagenomes</taxon>
        <taxon>ecological metagenomes</taxon>
    </lineage>
</organism>
<evidence type="ECO:0000313" key="2">
    <source>
        <dbReference type="EMBL" id="SVC86224.1"/>
    </source>
</evidence>
<dbReference type="EMBL" id="UINC01115302">
    <property type="protein sequence ID" value="SVC86224.1"/>
    <property type="molecule type" value="Genomic_DNA"/>
</dbReference>